<dbReference type="Proteomes" id="UP001642464">
    <property type="component" value="Unassembled WGS sequence"/>
</dbReference>
<keyword evidence="1" id="KW-0862">Zinc</keyword>
<dbReference type="CDD" id="cd16449">
    <property type="entry name" value="RING-HC"/>
    <property type="match status" value="1"/>
</dbReference>
<proteinExistence type="predicted"/>
<keyword evidence="1" id="KW-0863">Zinc-finger</keyword>
<evidence type="ECO:0000313" key="5">
    <source>
        <dbReference type="Proteomes" id="UP001642464"/>
    </source>
</evidence>
<evidence type="ECO:0000256" key="2">
    <source>
        <dbReference type="SAM" id="MobiDB-lite"/>
    </source>
</evidence>
<dbReference type="Gene3D" id="3.30.40.10">
    <property type="entry name" value="Zinc/RING finger domain, C3HC4 (zinc finger)"/>
    <property type="match status" value="1"/>
</dbReference>
<dbReference type="InterPro" id="IPR001841">
    <property type="entry name" value="Znf_RING"/>
</dbReference>
<comment type="caution">
    <text evidence="4">The sequence shown here is derived from an EMBL/GenBank/DDBJ whole genome shotgun (WGS) entry which is preliminary data.</text>
</comment>
<evidence type="ECO:0000259" key="3">
    <source>
        <dbReference type="PROSITE" id="PS50089"/>
    </source>
</evidence>
<dbReference type="SUPFAM" id="SSF57850">
    <property type="entry name" value="RING/U-box"/>
    <property type="match status" value="1"/>
</dbReference>
<keyword evidence="5" id="KW-1185">Reference proteome</keyword>
<feature type="region of interest" description="Disordered" evidence="2">
    <location>
        <begin position="310"/>
        <end position="329"/>
    </location>
</feature>
<name>A0ABP0I407_9DINO</name>
<protein>
    <submittedName>
        <fullName evidence="4">E3 ubiquitin-protein ligase RNF149</fullName>
    </submittedName>
</protein>
<evidence type="ECO:0000256" key="1">
    <source>
        <dbReference type="PROSITE-ProRule" id="PRU00175"/>
    </source>
</evidence>
<keyword evidence="1" id="KW-0479">Metal-binding</keyword>
<sequence>MRNGRGGARGGGARRQPSLCERVCQLPHLLLSDGGAARATFERDEATGMARLSGTGGSAKDGLTALRRKEMHDEDNLAKFLLADDKLRQSQRRKQQQQQEEEVELRPEVLQGIGSECDICSINVATHFALPCQHVACRACWGRWLAEHPGCMTCTHPVHRLRRFPLDKLPLTAYEKQLEAQKAQDDKSGDASSPTDAFRMSTVSVEQSLEHSVRSILLVKDKISSMVTNLHTVESHLFNITRPEPGTQVTVDTLTSVLAVEQSSVVEQLAEYDEVFKRGKDWDTMDQELAILLESLGTFSKLLDARFEAQDREERGSSDAKDPTPTSDESAVLLEDVSTDQAQGGLADASLPVPRTVGDAPSDGEGATETEPGAEAESAKADDRPNADLEEALATLEILVAKNSISAQWDKLKTLLGRR</sequence>
<dbReference type="InterPro" id="IPR013083">
    <property type="entry name" value="Znf_RING/FYVE/PHD"/>
</dbReference>
<feature type="compositionally biased region" description="Basic and acidic residues" evidence="2">
    <location>
        <begin position="377"/>
        <end position="387"/>
    </location>
</feature>
<dbReference type="Pfam" id="PF13920">
    <property type="entry name" value="zf-C3HC4_3"/>
    <property type="match status" value="1"/>
</dbReference>
<accession>A0ABP0I407</accession>
<feature type="compositionally biased region" description="Basic and acidic residues" evidence="2">
    <location>
        <begin position="310"/>
        <end position="322"/>
    </location>
</feature>
<gene>
    <name evidence="4" type="ORF">SCF082_LOCUS5163</name>
</gene>
<evidence type="ECO:0000313" key="4">
    <source>
        <dbReference type="EMBL" id="CAK8997303.1"/>
    </source>
</evidence>
<reference evidence="4 5" key="1">
    <citation type="submission" date="2024-02" db="EMBL/GenBank/DDBJ databases">
        <authorList>
            <person name="Chen Y."/>
            <person name="Shah S."/>
            <person name="Dougan E. K."/>
            <person name="Thang M."/>
            <person name="Chan C."/>
        </authorList>
    </citation>
    <scope>NUCLEOTIDE SEQUENCE [LARGE SCALE GENOMIC DNA]</scope>
</reference>
<organism evidence="4 5">
    <name type="scientific">Durusdinium trenchii</name>
    <dbReference type="NCBI Taxonomy" id="1381693"/>
    <lineage>
        <taxon>Eukaryota</taxon>
        <taxon>Sar</taxon>
        <taxon>Alveolata</taxon>
        <taxon>Dinophyceae</taxon>
        <taxon>Suessiales</taxon>
        <taxon>Symbiodiniaceae</taxon>
        <taxon>Durusdinium</taxon>
    </lineage>
</organism>
<dbReference type="PROSITE" id="PS50089">
    <property type="entry name" value="ZF_RING_2"/>
    <property type="match status" value="1"/>
</dbReference>
<feature type="region of interest" description="Disordered" evidence="2">
    <location>
        <begin position="341"/>
        <end position="388"/>
    </location>
</feature>
<feature type="domain" description="RING-type" evidence="3">
    <location>
        <begin position="117"/>
        <end position="155"/>
    </location>
</feature>
<dbReference type="EMBL" id="CAXAMM010002751">
    <property type="protein sequence ID" value="CAK8997303.1"/>
    <property type="molecule type" value="Genomic_DNA"/>
</dbReference>